<evidence type="ECO:0000256" key="13">
    <source>
        <dbReference type="ARBA" id="ARBA00030756"/>
    </source>
</evidence>
<comment type="cofactor">
    <cofactor evidence="2 15">
        <name>pyridoxal 5'-phosphate</name>
        <dbReference type="ChEBI" id="CHEBI:597326"/>
    </cofactor>
</comment>
<dbReference type="RefSeq" id="WP_066923197.1">
    <property type="nucleotide sequence ID" value="NZ_CP011971.1"/>
</dbReference>
<dbReference type="Proteomes" id="UP000070250">
    <property type="component" value="Chromosome"/>
</dbReference>
<evidence type="ECO:0000256" key="11">
    <source>
        <dbReference type="ARBA" id="ARBA00023014"/>
    </source>
</evidence>
<dbReference type="NCBIfam" id="TIGR03821">
    <property type="entry name" value="EFP_modif_epmB"/>
    <property type="match status" value="1"/>
</dbReference>
<comment type="catalytic activity">
    <reaction evidence="1">
        <text>L-lysine = D-beta-lysine</text>
        <dbReference type="Rhea" id="RHEA:44148"/>
        <dbReference type="ChEBI" id="CHEBI:32551"/>
        <dbReference type="ChEBI" id="CHEBI:84138"/>
    </reaction>
</comment>
<dbReference type="SUPFAM" id="SSF102114">
    <property type="entry name" value="Radical SAM enzymes"/>
    <property type="match status" value="1"/>
</dbReference>
<evidence type="ECO:0000256" key="7">
    <source>
        <dbReference type="ARBA" id="ARBA00022691"/>
    </source>
</evidence>
<feature type="binding site" evidence="14">
    <location>
        <position position="116"/>
    </location>
    <ligand>
        <name>[4Fe-4S] cluster</name>
        <dbReference type="ChEBI" id="CHEBI:49883"/>
        <note>4Fe-4S-S-AdoMet</note>
    </ligand>
</feature>
<evidence type="ECO:0000256" key="9">
    <source>
        <dbReference type="ARBA" id="ARBA00022898"/>
    </source>
</evidence>
<evidence type="ECO:0000256" key="8">
    <source>
        <dbReference type="ARBA" id="ARBA00022723"/>
    </source>
</evidence>
<dbReference type="SFLD" id="SFLDG01070">
    <property type="entry name" value="PLP-dependent"/>
    <property type="match status" value="1"/>
</dbReference>
<evidence type="ECO:0000256" key="3">
    <source>
        <dbReference type="ARBA" id="ARBA00001966"/>
    </source>
</evidence>
<feature type="domain" description="Radical SAM core" evidence="16">
    <location>
        <begin position="98"/>
        <end position="321"/>
    </location>
</feature>
<dbReference type="InterPro" id="IPR013785">
    <property type="entry name" value="Aldolase_TIM"/>
</dbReference>
<evidence type="ECO:0000256" key="1">
    <source>
        <dbReference type="ARBA" id="ARBA00001352"/>
    </source>
</evidence>
<name>A0A127FAQ6_STEDE</name>
<dbReference type="EMBL" id="CP011971">
    <property type="protein sequence ID" value="AMN47503.1"/>
    <property type="molecule type" value="Genomic_DNA"/>
</dbReference>
<evidence type="ECO:0000256" key="6">
    <source>
        <dbReference type="ARBA" id="ARBA00022485"/>
    </source>
</evidence>
<dbReference type="SFLD" id="SFLDS00029">
    <property type="entry name" value="Radical_SAM"/>
    <property type="match status" value="1"/>
</dbReference>
<dbReference type="CDD" id="cd01335">
    <property type="entry name" value="Radical_SAM"/>
    <property type="match status" value="1"/>
</dbReference>
<evidence type="ECO:0000256" key="5">
    <source>
        <dbReference type="ARBA" id="ARBA00022363"/>
    </source>
</evidence>
<evidence type="ECO:0000313" key="17">
    <source>
        <dbReference type="EMBL" id="AMN47503.1"/>
    </source>
</evidence>
<dbReference type="Gene3D" id="3.20.20.70">
    <property type="entry name" value="Aldolase class I"/>
    <property type="match status" value="1"/>
</dbReference>
<keyword evidence="10" id="KW-0408">Iron</keyword>
<dbReference type="InterPro" id="IPR007197">
    <property type="entry name" value="rSAM"/>
</dbReference>
<dbReference type="InterPro" id="IPR003739">
    <property type="entry name" value="Lys_aminomutase/Glu_NH3_mut"/>
</dbReference>
<dbReference type="PIRSF" id="PIRSF004911">
    <property type="entry name" value="DUF160"/>
    <property type="match status" value="1"/>
</dbReference>
<dbReference type="PATRIC" id="fig|465721.4.peg.2210"/>
<dbReference type="PANTHER" id="PTHR30538:SF1">
    <property type="entry name" value="L-LYSINE 2,3-AMINOMUTASE"/>
    <property type="match status" value="1"/>
</dbReference>
<evidence type="ECO:0000256" key="15">
    <source>
        <dbReference type="PIRSR" id="PIRSR603739-50"/>
    </source>
</evidence>
<evidence type="ECO:0000259" key="16">
    <source>
        <dbReference type="PROSITE" id="PS51918"/>
    </source>
</evidence>
<dbReference type="InterPro" id="IPR022462">
    <property type="entry name" value="EpmB"/>
</dbReference>
<keyword evidence="6 14" id="KW-0004">4Fe-4S</keyword>
<sequence length="336" mass="36550">MPPTGHWQQLLADALSDPRELCSLLALDPDLVLPAIQAARGFALRVPRGYVARMRPGDPKDPLLLQVLPVGAELVAVDGYLTDPVGDMDSRAGSGLLQKYAGRALLVTTGACAVHCRYCFRRHFPYGQESALHGGWQPALAQLRAAPDIHEVILSGGDPWSLSDRRLRQLTDGLQELPQLRRLRIHTRYPVVLPERVDAGLLAWLGELKLQIVIVIHANHANEIDASVREACARLAGTGATLLNQSVLLAQINDDVDTLAQLSEALFAAKVLPYYLHMLDKVRGAAHFDIDTKRALALHQELAARLPGYLVPRLVREVAGANAKTPVGPNLPGTLD</sequence>
<dbReference type="KEGG" id="sdf:ACG33_10415"/>
<comment type="cofactor">
    <cofactor evidence="3">
        <name>[4Fe-4S] cluster</name>
        <dbReference type="ChEBI" id="CHEBI:49883"/>
    </cofactor>
</comment>
<feature type="binding site" evidence="14">
    <location>
        <position position="112"/>
    </location>
    <ligand>
        <name>[4Fe-4S] cluster</name>
        <dbReference type="ChEBI" id="CHEBI:49883"/>
        <note>4Fe-4S-S-AdoMet</note>
    </ligand>
</feature>
<evidence type="ECO:0000256" key="12">
    <source>
        <dbReference type="ARBA" id="ARBA00023235"/>
    </source>
</evidence>
<dbReference type="InterPro" id="IPR058240">
    <property type="entry name" value="rSAM_sf"/>
</dbReference>
<dbReference type="GO" id="GO:0016853">
    <property type="term" value="F:isomerase activity"/>
    <property type="evidence" value="ECO:0007669"/>
    <property type="project" value="UniProtKB-KW"/>
</dbReference>
<keyword evidence="12" id="KW-0413">Isomerase</keyword>
<evidence type="ECO:0000313" key="18">
    <source>
        <dbReference type="Proteomes" id="UP000070250"/>
    </source>
</evidence>
<dbReference type="GO" id="GO:0046872">
    <property type="term" value="F:metal ion binding"/>
    <property type="evidence" value="ECO:0007669"/>
    <property type="project" value="UniProtKB-KW"/>
</dbReference>
<keyword evidence="8 14" id="KW-0479">Metal-binding</keyword>
<reference evidence="17 18" key="1">
    <citation type="submission" date="2015-06" db="EMBL/GenBank/DDBJ databases">
        <title>A Comprehensive Approach to Explore the Metabolic and Phylogenetic Diversity of Bacterial Steroid Degradation in the Environment: Testosterone as an Example.</title>
        <authorList>
            <person name="Yang F.-C."/>
            <person name="Chen Y.-L."/>
            <person name="Yu C.-P."/>
            <person name="Tang S.-L."/>
            <person name="Wang P.-H."/>
            <person name="Ismail W."/>
            <person name="Wang C.-H."/>
            <person name="Yang C.-Y."/>
            <person name="Chiang Y.-R."/>
        </authorList>
    </citation>
    <scope>NUCLEOTIDE SEQUENCE [LARGE SCALE GENOMIC DNA]</scope>
    <source>
        <strain evidence="17 18">DSM 18526</strain>
    </source>
</reference>
<proteinExistence type="inferred from homology"/>
<keyword evidence="9 15" id="KW-0663">Pyridoxal phosphate</keyword>
<dbReference type="PROSITE" id="PS51918">
    <property type="entry name" value="RADICAL_SAM"/>
    <property type="match status" value="1"/>
</dbReference>
<feature type="modified residue" description="N6-(pyridoxal phosphate)lysine" evidence="15">
    <location>
        <position position="324"/>
    </location>
</feature>
<dbReference type="GO" id="GO:0051539">
    <property type="term" value="F:4 iron, 4 sulfur cluster binding"/>
    <property type="evidence" value="ECO:0007669"/>
    <property type="project" value="UniProtKB-KW"/>
</dbReference>
<keyword evidence="11 14" id="KW-0411">Iron-sulfur</keyword>
<evidence type="ECO:0000256" key="4">
    <source>
        <dbReference type="ARBA" id="ARBA00008703"/>
    </source>
</evidence>
<dbReference type="PANTHER" id="PTHR30538">
    <property type="entry name" value="LYSINE 2,3-AMINOMUTASE-RELATED"/>
    <property type="match status" value="1"/>
</dbReference>
<comment type="similarity">
    <text evidence="4">Belongs to the radical SAM superfamily. KamA family.</text>
</comment>
<evidence type="ECO:0000256" key="10">
    <source>
        <dbReference type="ARBA" id="ARBA00023004"/>
    </source>
</evidence>
<feature type="binding site" evidence="14">
    <location>
        <position position="119"/>
    </location>
    <ligand>
        <name>[4Fe-4S] cluster</name>
        <dbReference type="ChEBI" id="CHEBI:49883"/>
        <note>4Fe-4S-S-AdoMet</note>
    </ligand>
</feature>
<keyword evidence="7" id="KW-0949">S-adenosyl-L-methionine</keyword>
<dbReference type="STRING" id="465721.ACG33_10415"/>
<accession>A0A127FAQ6</accession>
<dbReference type="NCBIfam" id="TIGR00238">
    <property type="entry name" value="KamA family radical SAM protein"/>
    <property type="match status" value="1"/>
</dbReference>
<organism evidence="17 18">
    <name type="scientific">Steroidobacter denitrificans</name>
    <dbReference type="NCBI Taxonomy" id="465721"/>
    <lineage>
        <taxon>Bacteria</taxon>
        <taxon>Pseudomonadati</taxon>
        <taxon>Pseudomonadota</taxon>
        <taxon>Gammaproteobacteria</taxon>
        <taxon>Steroidobacterales</taxon>
        <taxon>Steroidobacteraceae</taxon>
        <taxon>Steroidobacter</taxon>
    </lineage>
</organism>
<gene>
    <name evidence="17" type="ORF">ACG33_10415</name>
</gene>
<keyword evidence="18" id="KW-1185">Reference proteome</keyword>
<dbReference type="AlphaFoldDB" id="A0A127FAQ6"/>
<dbReference type="SFLD" id="SFLDF00314">
    <property type="entry name" value="L-lysine_2_3-aminomutase_(yjeK"/>
    <property type="match status" value="1"/>
</dbReference>
<evidence type="ECO:0000256" key="14">
    <source>
        <dbReference type="PIRSR" id="PIRSR004911-1"/>
    </source>
</evidence>
<evidence type="ECO:0000256" key="2">
    <source>
        <dbReference type="ARBA" id="ARBA00001933"/>
    </source>
</evidence>
<protein>
    <recommendedName>
        <fullName evidence="5">L-lysine 2,3-aminomutase</fullName>
    </recommendedName>
    <alternativeName>
        <fullName evidence="13">EF-P post-translational modification enzyme B</fullName>
    </alternativeName>
</protein>